<feature type="non-terminal residue" evidence="2">
    <location>
        <position position="106"/>
    </location>
</feature>
<reference evidence="3" key="1">
    <citation type="journal article" date="2017" name="Nat. Commun.">
        <title>The North American bullfrog draft genome provides insight into hormonal regulation of long noncoding RNA.</title>
        <authorList>
            <person name="Hammond S.A."/>
            <person name="Warren R.L."/>
            <person name="Vandervalk B.P."/>
            <person name="Kucuk E."/>
            <person name="Khan H."/>
            <person name="Gibb E.A."/>
            <person name="Pandoh P."/>
            <person name="Kirk H."/>
            <person name="Zhao Y."/>
            <person name="Jones M."/>
            <person name="Mungall A.J."/>
            <person name="Coope R."/>
            <person name="Pleasance S."/>
            <person name="Moore R.A."/>
            <person name="Holt R.A."/>
            <person name="Round J.M."/>
            <person name="Ohora S."/>
            <person name="Walle B.V."/>
            <person name="Veldhoen N."/>
            <person name="Helbing C.C."/>
            <person name="Birol I."/>
        </authorList>
    </citation>
    <scope>NUCLEOTIDE SEQUENCE [LARGE SCALE GENOMIC DNA]</scope>
</reference>
<dbReference type="Gene3D" id="2.60.40.10">
    <property type="entry name" value="Immunoglobulins"/>
    <property type="match status" value="1"/>
</dbReference>
<feature type="domain" description="Ig-like" evidence="1">
    <location>
        <begin position="1"/>
        <end position="81"/>
    </location>
</feature>
<protein>
    <recommendedName>
        <fullName evidence="1">Ig-like domain-containing protein</fullName>
    </recommendedName>
</protein>
<dbReference type="InterPro" id="IPR036179">
    <property type="entry name" value="Ig-like_dom_sf"/>
</dbReference>
<keyword evidence="3" id="KW-1185">Reference proteome</keyword>
<evidence type="ECO:0000259" key="1">
    <source>
        <dbReference type="PROSITE" id="PS50835"/>
    </source>
</evidence>
<dbReference type="EMBL" id="KV969733">
    <property type="protein sequence ID" value="PIO23110.1"/>
    <property type="molecule type" value="Genomic_DNA"/>
</dbReference>
<dbReference type="AlphaFoldDB" id="A0A2G9R5F7"/>
<dbReference type="PROSITE" id="PS50835">
    <property type="entry name" value="IG_LIKE"/>
    <property type="match status" value="1"/>
</dbReference>
<dbReference type="Proteomes" id="UP000228934">
    <property type="component" value="Unassembled WGS sequence"/>
</dbReference>
<sequence length="106" mass="11942">PSSTPKVIFSCQKNGSVIVFCVVEKDQNVTYKWTVNGTAFYRENSSNVTFSKEELKTVPMNVSCSVQNSVSMKESNNTQISCPEWTSTAERSLYHLYLAMEDIKIS</sequence>
<accession>A0A2G9R5F7</accession>
<organism evidence="2 3">
    <name type="scientific">Aquarana catesbeiana</name>
    <name type="common">American bullfrog</name>
    <name type="synonym">Rana catesbeiana</name>
    <dbReference type="NCBI Taxonomy" id="8400"/>
    <lineage>
        <taxon>Eukaryota</taxon>
        <taxon>Metazoa</taxon>
        <taxon>Chordata</taxon>
        <taxon>Craniata</taxon>
        <taxon>Vertebrata</taxon>
        <taxon>Euteleostomi</taxon>
        <taxon>Amphibia</taxon>
        <taxon>Batrachia</taxon>
        <taxon>Anura</taxon>
        <taxon>Neobatrachia</taxon>
        <taxon>Ranoidea</taxon>
        <taxon>Ranidae</taxon>
        <taxon>Aquarana</taxon>
    </lineage>
</organism>
<name>A0A2G9R5F7_AQUCT</name>
<feature type="non-terminal residue" evidence="2">
    <location>
        <position position="1"/>
    </location>
</feature>
<gene>
    <name evidence="2" type="ORF">AB205_0199170</name>
</gene>
<evidence type="ECO:0000313" key="2">
    <source>
        <dbReference type="EMBL" id="PIO23110.1"/>
    </source>
</evidence>
<dbReference type="InterPro" id="IPR007110">
    <property type="entry name" value="Ig-like_dom"/>
</dbReference>
<proteinExistence type="predicted"/>
<dbReference type="InterPro" id="IPR013783">
    <property type="entry name" value="Ig-like_fold"/>
</dbReference>
<dbReference type="SUPFAM" id="SSF48726">
    <property type="entry name" value="Immunoglobulin"/>
    <property type="match status" value="1"/>
</dbReference>
<evidence type="ECO:0000313" key="3">
    <source>
        <dbReference type="Proteomes" id="UP000228934"/>
    </source>
</evidence>